<sequence>MSVPALQGELLGLTRRLAMFPSGPLTEAGTRAVGALARVLANSDASAAADALRRLRLAGIGVEECAAGVRETAHALTAYRGMV</sequence>
<gene>
    <name evidence="1" type="ORF">UA74_09900</name>
</gene>
<keyword evidence="2" id="KW-1185">Reference proteome</keyword>
<name>A0AAC9L9W9_9PSEU</name>
<accession>A0AAC9L9W9</accession>
<dbReference type="AlphaFoldDB" id="A0AAC9L9W9"/>
<reference evidence="2" key="1">
    <citation type="submission" date="2016-06" db="EMBL/GenBank/DDBJ databases">
        <title>Complete genome sequence of Actinoalloteichus fjordicus DSM 46855 (=ADI127-17), type strain of the new species Actinoalloteichus fjordicus.</title>
        <authorList>
            <person name="Ruckert C."/>
            <person name="Nouioui I."/>
            <person name="Willmese J."/>
            <person name="van Wezel G."/>
            <person name="Klenk H.-P."/>
            <person name="Kalinowski J."/>
            <person name="Zotchev S.B."/>
        </authorList>
    </citation>
    <scope>NUCLEOTIDE SEQUENCE [LARGE SCALE GENOMIC DNA]</scope>
    <source>
        <strain evidence="2">ADI127-7</strain>
    </source>
</reference>
<proteinExistence type="predicted"/>
<protein>
    <submittedName>
        <fullName evidence="1">Uncharacterized protein</fullName>
    </submittedName>
</protein>
<dbReference type="KEGG" id="acad:UA74_09900"/>
<evidence type="ECO:0000313" key="1">
    <source>
        <dbReference type="EMBL" id="APU14043.1"/>
    </source>
</evidence>
<evidence type="ECO:0000313" key="2">
    <source>
        <dbReference type="Proteomes" id="UP000185511"/>
    </source>
</evidence>
<organism evidence="1 2">
    <name type="scientific">Actinoalloteichus fjordicus</name>
    <dbReference type="NCBI Taxonomy" id="1612552"/>
    <lineage>
        <taxon>Bacteria</taxon>
        <taxon>Bacillati</taxon>
        <taxon>Actinomycetota</taxon>
        <taxon>Actinomycetes</taxon>
        <taxon>Pseudonocardiales</taxon>
        <taxon>Pseudonocardiaceae</taxon>
        <taxon>Actinoalloteichus</taxon>
    </lineage>
</organism>
<dbReference type="EMBL" id="CP016076">
    <property type="protein sequence ID" value="APU14043.1"/>
    <property type="molecule type" value="Genomic_DNA"/>
</dbReference>
<dbReference type="Proteomes" id="UP000185511">
    <property type="component" value="Chromosome"/>
</dbReference>